<keyword evidence="8 14" id="KW-0456">Lyase</keyword>
<evidence type="ECO:0000256" key="2">
    <source>
        <dbReference type="ARBA" id="ARBA00004613"/>
    </source>
</evidence>
<dbReference type="InterPro" id="IPR015364">
    <property type="entry name" value="RhgB_N"/>
</dbReference>
<dbReference type="GO" id="GO:0005576">
    <property type="term" value="C:extracellular region"/>
    <property type="evidence" value="ECO:0007669"/>
    <property type="project" value="UniProtKB-SubCell"/>
</dbReference>
<feature type="domain" description="Rhamnogalacturonan lyase" evidence="13">
    <location>
        <begin position="225"/>
        <end position="299"/>
    </location>
</feature>
<dbReference type="GO" id="GO:0045490">
    <property type="term" value="P:pectin catabolic process"/>
    <property type="evidence" value="ECO:0007669"/>
    <property type="project" value="TreeGrafter"/>
</dbReference>
<gene>
    <name evidence="14" type="ORF">PHPALM_7750</name>
</gene>
<dbReference type="PANTHER" id="PTHR36574">
    <property type="entry name" value="RHAMNOGALACTURONATE LYASE-RELATED"/>
    <property type="match status" value="1"/>
</dbReference>
<dbReference type="CDD" id="cd10317">
    <property type="entry name" value="RGL4_C"/>
    <property type="match status" value="1"/>
</dbReference>
<evidence type="ECO:0000256" key="1">
    <source>
        <dbReference type="ARBA" id="ARBA00001324"/>
    </source>
</evidence>
<feature type="domain" description="Rhamnogalacturonase B N-terminal" evidence="11">
    <location>
        <begin position="512"/>
        <end position="734"/>
    </location>
</feature>
<dbReference type="AlphaFoldDB" id="A0A2P4YBI9"/>
<dbReference type="Gene3D" id="2.60.40.1120">
    <property type="entry name" value="Carboxypeptidase-like, regulatory domain"/>
    <property type="match status" value="1"/>
</dbReference>
<feature type="compositionally biased region" description="Polar residues" evidence="10">
    <location>
        <begin position="320"/>
        <end position="330"/>
    </location>
</feature>
<dbReference type="InterPro" id="IPR013784">
    <property type="entry name" value="Carb-bd-like_fold"/>
</dbReference>
<accession>A0A2P4YBI9</accession>
<evidence type="ECO:0000256" key="9">
    <source>
        <dbReference type="ARBA" id="ARBA00023316"/>
    </source>
</evidence>
<proteinExistence type="inferred from homology"/>
<dbReference type="Proteomes" id="UP000237271">
    <property type="component" value="Unassembled WGS sequence"/>
</dbReference>
<comment type="subcellular location">
    <subcellularLocation>
        <location evidence="2">Secreted</location>
    </subcellularLocation>
</comment>
<evidence type="ECO:0000256" key="5">
    <source>
        <dbReference type="ARBA" id="ARBA00022525"/>
    </source>
</evidence>
<dbReference type="SUPFAM" id="SSF74650">
    <property type="entry name" value="Galactose mutarotase-like"/>
    <property type="match status" value="2"/>
</dbReference>
<evidence type="ECO:0000256" key="8">
    <source>
        <dbReference type="ARBA" id="ARBA00023239"/>
    </source>
</evidence>
<keyword evidence="5" id="KW-0964">Secreted</keyword>
<dbReference type="PANTHER" id="PTHR36574:SF1">
    <property type="entry name" value="RHAMNOGALACTURONATE LYASE-RELATED"/>
    <property type="match status" value="1"/>
</dbReference>
<feature type="compositionally biased region" description="Low complexity" evidence="10">
    <location>
        <begin position="300"/>
        <end position="319"/>
    </location>
</feature>
<evidence type="ECO:0000256" key="7">
    <source>
        <dbReference type="ARBA" id="ARBA00023157"/>
    </source>
</evidence>
<comment type="similarity">
    <text evidence="3">Belongs to the polysaccharide lyase 4 family.</text>
</comment>
<dbReference type="InterPro" id="IPR016590">
    <property type="entry name" value="Rhamnogalacturonase_B"/>
</dbReference>
<evidence type="ECO:0000259" key="13">
    <source>
        <dbReference type="Pfam" id="PF14686"/>
    </source>
</evidence>
<dbReference type="GO" id="GO:0071555">
    <property type="term" value="P:cell wall organization"/>
    <property type="evidence" value="ECO:0007669"/>
    <property type="project" value="UniProtKB-KW"/>
</dbReference>
<feature type="domain" description="Rhamnogalacturonase B N-terminal" evidence="11">
    <location>
        <begin position="1"/>
        <end position="218"/>
    </location>
</feature>
<feature type="region of interest" description="Disordered" evidence="10">
    <location>
        <begin position="295"/>
        <end position="330"/>
    </location>
</feature>
<dbReference type="Pfam" id="PF14686">
    <property type="entry name" value="fn3_3"/>
    <property type="match status" value="1"/>
</dbReference>
<name>A0A2P4YBI9_9STRA</name>
<dbReference type="CDD" id="cd10316">
    <property type="entry name" value="RGL4_M"/>
    <property type="match status" value="1"/>
</dbReference>
<organism evidence="14 15">
    <name type="scientific">Phytophthora palmivora</name>
    <dbReference type="NCBI Taxonomy" id="4796"/>
    <lineage>
        <taxon>Eukaryota</taxon>
        <taxon>Sar</taxon>
        <taxon>Stramenopiles</taxon>
        <taxon>Oomycota</taxon>
        <taxon>Peronosporomycetes</taxon>
        <taxon>Peronosporales</taxon>
        <taxon>Peronosporaceae</taxon>
        <taxon>Phytophthora</taxon>
    </lineage>
</organism>
<keyword evidence="7" id="KW-1015">Disulfide bond</keyword>
<evidence type="ECO:0000313" key="14">
    <source>
        <dbReference type="EMBL" id="POM75183.1"/>
    </source>
</evidence>
<keyword evidence="6" id="KW-0732">Signal</keyword>
<evidence type="ECO:0000256" key="6">
    <source>
        <dbReference type="ARBA" id="ARBA00022729"/>
    </source>
</evidence>
<comment type="caution">
    <text evidence="14">The sequence shown here is derived from an EMBL/GenBank/DDBJ whole genome shotgun (WGS) entry which is preliminary data.</text>
</comment>
<evidence type="ECO:0000256" key="10">
    <source>
        <dbReference type="SAM" id="MobiDB-lite"/>
    </source>
</evidence>
<dbReference type="SUPFAM" id="SSF49785">
    <property type="entry name" value="Galactose-binding domain-like"/>
    <property type="match status" value="1"/>
</dbReference>
<dbReference type="FunFam" id="2.60.120.260:FF:000102">
    <property type="entry name" value="Rhamnogalacturonate lyase A"/>
    <property type="match status" value="1"/>
</dbReference>
<dbReference type="GO" id="GO:0030246">
    <property type="term" value="F:carbohydrate binding"/>
    <property type="evidence" value="ECO:0007669"/>
    <property type="project" value="InterPro"/>
</dbReference>
<dbReference type="InterPro" id="IPR011013">
    <property type="entry name" value="Gal_mutarotase_sf_dom"/>
</dbReference>
<keyword evidence="15" id="KW-1185">Reference proteome</keyword>
<dbReference type="InterPro" id="IPR029411">
    <property type="entry name" value="RG-lyase_III"/>
</dbReference>
<dbReference type="EC" id="4.2.2.23" evidence="4"/>
<dbReference type="EMBL" id="NCKW01003993">
    <property type="protein sequence ID" value="POM75183.1"/>
    <property type="molecule type" value="Genomic_DNA"/>
</dbReference>
<dbReference type="SUPFAM" id="SSF49452">
    <property type="entry name" value="Starch-binding domain-like"/>
    <property type="match status" value="1"/>
</dbReference>
<comment type="catalytic activity">
    <reaction evidence="1">
        <text>Endotype eliminative cleavage of L-alpha-rhamnopyranosyl-(1-&gt;4)-alpha-D-galactopyranosyluronic acid bonds of rhamnogalacturonan I domains in ramified hairy regions of pectin leaving L-rhamnopyranose at the reducing end and 4-deoxy-4,5-unsaturated D-galactopyranosyluronic acid at the non-reducing end.</text>
        <dbReference type="EC" id="4.2.2.23"/>
    </reaction>
</comment>
<reference evidence="14 15" key="1">
    <citation type="journal article" date="2017" name="Genome Biol. Evol.">
        <title>Phytophthora megakarya and P. palmivora, closely related causal agents of cacao black pod rot, underwent increases in genome sizes and gene numbers by different mechanisms.</title>
        <authorList>
            <person name="Ali S.S."/>
            <person name="Shao J."/>
            <person name="Lary D.J."/>
            <person name="Kronmiller B."/>
            <person name="Shen D."/>
            <person name="Strem M.D."/>
            <person name="Amoako-Attah I."/>
            <person name="Akrofi A.Y."/>
            <person name="Begoude B.A."/>
            <person name="Ten Hoopen G.M."/>
            <person name="Coulibaly K."/>
            <person name="Kebe B.I."/>
            <person name="Melnick R.L."/>
            <person name="Guiltinan M.J."/>
            <person name="Tyler B.M."/>
            <person name="Meinhardt L.W."/>
            <person name="Bailey B.A."/>
        </authorList>
    </citation>
    <scope>NUCLEOTIDE SEQUENCE [LARGE SCALE GENOMIC DNA]</scope>
    <source>
        <strain evidence="15">sbr112.9</strain>
    </source>
</reference>
<protein>
    <recommendedName>
        <fullName evidence="4">rhamnogalacturonan endolyase</fullName>
        <ecNumber evidence="4">4.2.2.23</ecNumber>
    </recommendedName>
</protein>
<dbReference type="InterPro" id="IPR029413">
    <property type="entry name" value="RG-lyase_II"/>
</dbReference>
<dbReference type="Gene3D" id="2.60.120.260">
    <property type="entry name" value="Galactose-binding domain-like"/>
    <property type="match status" value="1"/>
</dbReference>
<evidence type="ECO:0000256" key="3">
    <source>
        <dbReference type="ARBA" id="ARBA00010418"/>
    </source>
</evidence>
<keyword evidence="9" id="KW-0961">Cell wall biogenesis/degradation</keyword>
<sequence length="735" mass="81308">MIWNKAELQIWQKKSHINSGLGKINTSLESLKDKTIQISCKTPGLEHTYLFRPNENAIYMGTLHTKEMELGNLRFIARLDRKPMNNPINPSCKIDGMNPIEGHDVFADSKNITASKFYCATPFMDDFVHGVTGDAGGVFFIMAEHAYERSVGGPFFRDMNNQCTEANELTLCMFSDHTRAEDYRFGFHGPYALYFNDGKQPAVSEVDFDFFQDLTLTGFVPEAERGTWTGTITDKNGVLGKSNVVVTFSNAEAQYWVKVKSTTEPFTSPKMIPGTYNATIYMNQFPVGSQSITVAGGSKPATTPATPASTEASTPAPASNQRRAQSVESAQTLTVTYEPVAKPIWRIGVWDGTPDGFLNADKIHTAHPSDSRMKPWKPLNFTIGTDKDSIFPMAMFREVNDPITINFELTKEQIGMDRTLKLGIPLAQSNGRCSVTVNKFSAKTPLSNAVKTRGVTRGVTWGTYTVYDYAIPKTALVEGKNQIVLSIVSGNKDLLGKWLSASVVFDALELVFGYTTGSDKYIISTGKGLTVTIKQSTCDITSIKYNDKELQYKSKATHVNSGLGTVTSSIKTLSDSKKTIRVICKKTGLEQTYLFRPNENVIYMGTYHSNDLVLPELRFLARLDKTVVNQGILEATIESGMSGIETEDVVQNSKGITRSKYYSGVPFIDNGVHGVKSTAAGVYFVISDLGYETSSGGPFFRDINNKFDVSNELSFYMNSDHTRTEDYRYGFHGPT</sequence>
<feature type="domain" description="Rhamnogalacturonan lyase" evidence="12">
    <location>
        <begin position="344"/>
        <end position="510"/>
    </location>
</feature>
<dbReference type="InterPro" id="IPR014718">
    <property type="entry name" value="GH-type_carb-bd"/>
</dbReference>
<evidence type="ECO:0000259" key="12">
    <source>
        <dbReference type="Pfam" id="PF14683"/>
    </source>
</evidence>
<evidence type="ECO:0000256" key="4">
    <source>
        <dbReference type="ARBA" id="ARBA00012437"/>
    </source>
</evidence>
<dbReference type="Pfam" id="PF14683">
    <property type="entry name" value="CBM-like"/>
    <property type="match status" value="1"/>
</dbReference>
<dbReference type="GO" id="GO:0102210">
    <property type="term" value="F:rhamnogalacturonan endolyase activity"/>
    <property type="evidence" value="ECO:0007669"/>
    <property type="project" value="UniProtKB-EC"/>
</dbReference>
<dbReference type="InterPro" id="IPR008979">
    <property type="entry name" value="Galactose-bd-like_sf"/>
</dbReference>
<dbReference type="OrthoDB" id="114708at2759"/>
<evidence type="ECO:0000313" key="15">
    <source>
        <dbReference type="Proteomes" id="UP000237271"/>
    </source>
</evidence>
<evidence type="ECO:0000259" key="11">
    <source>
        <dbReference type="Pfam" id="PF09284"/>
    </source>
</evidence>
<dbReference type="Gene3D" id="2.70.98.10">
    <property type="match status" value="2"/>
</dbReference>
<dbReference type="Pfam" id="PF09284">
    <property type="entry name" value="RhgB_N"/>
    <property type="match status" value="2"/>
</dbReference>